<protein>
    <submittedName>
        <fullName evidence="1">Uncharacterized protein</fullName>
    </submittedName>
</protein>
<name>A0A1F5NVD1_9BACT</name>
<gene>
    <name evidence="1" type="ORF">A2826_01805</name>
</gene>
<reference evidence="1 2" key="1">
    <citation type="journal article" date="2016" name="Nat. Commun.">
        <title>Thousands of microbial genomes shed light on interconnected biogeochemical processes in an aquifer system.</title>
        <authorList>
            <person name="Anantharaman K."/>
            <person name="Brown C.T."/>
            <person name="Hug L.A."/>
            <person name="Sharon I."/>
            <person name="Castelle C.J."/>
            <person name="Probst A.J."/>
            <person name="Thomas B.C."/>
            <person name="Singh A."/>
            <person name="Wilkins M.J."/>
            <person name="Karaoz U."/>
            <person name="Brodie E.L."/>
            <person name="Williams K.H."/>
            <person name="Hubbard S.S."/>
            <person name="Banfield J.F."/>
        </authorList>
    </citation>
    <scope>NUCLEOTIDE SEQUENCE [LARGE SCALE GENOMIC DNA]</scope>
</reference>
<evidence type="ECO:0000313" key="1">
    <source>
        <dbReference type="EMBL" id="OGE81625.1"/>
    </source>
</evidence>
<dbReference type="STRING" id="1817822.A2826_01805"/>
<dbReference type="EMBL" id="MFEI01000006">
    <property type="protein sequence ID" value="OGE81625.1"/>
    <property type="molecule type" value="Genomic_DNA"/>
</dbReference>
<dbReference type="AlphaFoldDB" id="A0A1F5NVD1"/>
<accession>A0A1F5NVD1</accession>
<dbReference type="Proteomes" id="UP000177912">
    <property type="component" value="Unassembled WGS sequence"/>
</dbReference>
<proteinExistence type="predicted"/>
<sequence length="113" mass="12976">MFNRYIYNLSRIAKKLGYNFDAQNDPRVIAMRNKIHGLGGIHFEIKVGADKSWTAESTNIDGIITGGKDYPNDYYDTVKDAVFTYFEIPPQLCEDMLLRMDNEPVTITQSIYV</sequence>
<evidence type="ECO:0000313" key="2">
    <source>
        <dbReference type="Proteomes" id="UP000177912"/>
    </source>
</evidence>
<organism evidence="1 2">
    <name type="scientific">Candidatus Doudnabacteria bacterium RIFCSPHIGHO2_01_FULL_43_23</name>
    <dbReference type="NCBI Taxonomy" id="1817822"/>
    <lineage>
        <taxon>Bacteria</taxon>
        <taxon>Candidatus Doudnaibacteriota</taxon>
    </lineage>
</organism>
<comment type="caution">
    <text evidence="1">The sequence shown here is derived from an EMBL/GenBank/DDBJ whole genome shotgun (WGS) entry which is preliminary data.</text>
</comment>